<name>X0UCF1_9ZZZZ</name>
<gene>
    <name evidence="1" type="ORF">S01H1_42015</name>
</gene>
<dbReference type="InterPro" id="IPR058240">
    <property type="entry name" value="rSAM_sf"/>
</dbReference>
<feature type="non-terminal residue" evidence="1">
    <location>
        <position position="267"/>
    </location>
</feature>
<accession>X0UCF1</accession>
<protein>
    <recommendedName>
        <fullName evidence="2">Radical SAM core domain-containing protein</fullName>
    </recommendedName>
</protein>
<evidence type="ECO:0008006" key="2">
    <source>
        <dbReference type="Google" id="ProtNLM"/>
    </source>
</evidence>
<evidence type="ECO:0000313" key="1">
    <source>
        <dbReference type="EMBL" id="GAG03280.1"/>
    </source>
</evidence>
<organism evidence="1">
    <name type="scientific">marine sediment metagenome</name>
    <dbReference type="NCBI Taxonomy" id="412755"/>
    <lineage>
        <taxon>unclassified sequences</taxon>
        <taxon>metagenomes</taxon>
        <taxon>ecological metagenomes</taxon>
    </lineage>
</organism>
<sequence>VGTGKNNKERVLEACRRVNGAIRLSGSVQSTDPEVLANIKRSNIDIQQLIDLADRANDIGTNSYAEVILGLPGDSAEKHLKSVETLVDAGFSDVWMFQLMMLPGAEVATPEVRKQYRMGTQYRVVPRSFGNYSVGDGENIVTAEIEEIVTSLSSLTFEEYLYCRRFNLMVTIFYNDGVFQGLLKLLQHFDISRYAWIKAIFDHEYPGELARTIDDFIRDTKEELWDSRDELVAFTRKPETIEKYINDELGANLIFKYKALATSGHLR</sequence>
<proteinExistence type="predicted"/>
<feature type="non-terminal residue" evidence="1">
    <location>
        <position position="1"/>
    </location>
</feature>
<dbReference type="AlphaFoldDB" id="X0UCF1"/>
<reference evidence="1" key="1">
    <citation type="journal article" date="2014" name="Front. Microbiol.">
        <title>High frequency of phylogenetically diverse reductive dehalogenase-homologous genes in deep subseafloor sedimentary metagenomes.</title>
        <authorList>
            <person name="Kawai M."/>
            <person name="Futagami T."/>
            <person name="Toyoda A."/>
            <person name="Takaki Y."/>
            <person name="Nishi S."/>
            <person name="Hori S."/>
            <person name="Arai W."/>
            <person name="Tsubouchi T."/>
            <person name="Morono Y."/>
            <person name="Uchiyama I."/>
            <person name="Ito T."/>
            <person name="Fujiyama A."/>
            <person name="Inagaki F."/>
            <person name="Takami H."/>
        </authorList>
    </citation>
    <scope>NUCLEOTIDE SEQUENCE</scope>
    <source>
        <strain evidence="1">Expedition CK06-06</strain>
    </source>
</reference>
<dbReference type="Gene3D" id="3.30.750.200">
    <property type="match status" value="1"/>
</dbReference>
<comment type="caution">
    <text evidence="1">The sequence shown here is derived from an EMBL/GenBank/DDBJ whole genome shotgun (WGS) entry which is preliminary data.</text>
</comment>
<dbReference type="SUPFAM" id="SSF102114">
    <property type="entry name" value="Radical SAM enzymes"/>
    <property type="match status" value="1"/>
</dbReference>
<dbReference type="EMBL" id="BARS01026675">
    <property type="protein sequence ID" value="GAG03280.1"/>
    <property type="molecule type" value="Genomic_DNA"/>
</dbReference>